<evidence type="ECO:0000256" key="3">
    <source>
        <dbReference type="ARBA" id="ARBA00023015"/>
    </source>
</evidence>
<keyword evidence="5 8" id="KW-0804">Transcription</keyword>
<dbReference type="InterPro" id="IPR038168">
    <property type="entry name" value="TF_DP_C_sf"/>
</dbReference>
<keyword evidence="4 8" id="KW-0238">DNA-binding</keyword>
<evidence type="ECO:0000313" key="13">
    <source>
        <dbReference type="EMBL" id="GKV05808.1"/>
    </source>
</evidence>
<gene>
    <name evidence="13" type="ORF">SLEP1_g17774</name>
</gene>
<evidence type="ECO:0000256" key="4">
    <source>
        <dbReference type="ARBA" id="ARBA00023125"/>
    </source>
</evidence>
<dbReference type="Gene3D" id="1.10.10.10">
    <property type="entry name" value="Winged helix-like DNA-binding domain superfamily/Winged helix DNA-binding domain"/>
    <property type="match status" value="1"/>
</dbReference>
<feature type="compositionally biased region" description="Polar residues" evidence="10">
    <location>
        <begin position="11"/>
        <end position="21"/>
    </location>
</feature>
<reference evidence="13 14" key="1">
    <citation type="journal article" date="2021" name="Commun. Biol.">
        <title>The genome of Shorea leprosula (Dipterocarpaceae) highlights the ecological relevance of drought in aseasonal tropical rainforests.</title>
        <authorList>
            <person name="Ng K.K.S."/>
            <person name="Kobayashi M.J."/>
            <person name="Fawcett J.A."/>
            <person name="Hatakeyama M."/>
            <person name="Paape T."/>
            <person name="Ng C.H."/>
            <person name="Ang C.C."/>
            <person name="Tnah L.H."/>
            <person name="Lee C.T."/>
            <person name="Nishiyama T."/>
            <person name="Sese J."/>
            <person name="O'Brien M.J."/>
            <person name="Copetti D."/>
            <person name="Mohd Noor M.I."/>
            <person name="Ong R.C."/>
            <person name="Putra M."/>
            <person name="Sireger I.Z."/>
            <person name="Indrioko S."/>
            <person name="Kosugi Y."/>
            <person name="Izuno A."/>
            <person name="Isagi Y."/>
            <person name="Lee S.L."/>
            <person name="Shimizu K.K."/>
        </authorList>
    </citation>
    <scope>NUCLEOTIDE SEQUENCE [LARGE SCALE GENOMIC DNA]</scope>
    <source>
        <strain evidence="13">214</strain>
    </source>
</reference>
<dbReference type="SMART" id="SM01138">
    <property type="entry name" value="DP"/>
    <property type="match status" value="1"/>
</dbReference>
<dbReference type="CDD" id="cd14458">
    <property type="entry name" value="DP_DD"/>
    <property type="match status" value="1"/>
</dbReference>
<evidence type="ECO:0008006" key="15">
    <source>
        <dbReference type="Google" id="ProtNLM"/>
    </source>
</evidence>
<evidence type="ECO:0000256" key="1">
    <source>
        <dbReference type="ARBA" id="ARBA00004123"/>
    </source>
</evidence>
<dbReference type="PANTHER" id="PTHR12548">
    <property type="entry name" value="TRANSCRIPTION FACTOR DP"/>
    <property type="match status" value="1"/>
</dbReference>
<evidence type="ECO:0000256" key="6">
    <source>
        <dbReference type="ARBA" id="ARBA00023242"/>
    </source>
</evidence>
<dbReference type="GO" id="GO:0051726">
    <property type="term" value="P:regulation of cell cycle"/>
    <property type="evidence" value="ECO:0007669"/>
    <property type="project" value="InterPro"/>
</dbReference>
<sequence>MMGRKHKVDSHSGSESPFASSISWSCVSTPDGTQELNETTLDHENTSAVVTGSLKKGVSRIVAGALGLREISSIVCKKLESKGSTTYAEIANEIAAEVSERHNNAGASSDKFHENVRRRVYDALNVLEASDIITKEEKAYQWKGLPSRCSMDLGMIKAQHVNLTTRVQRKADHLKELEEQIAGLEHILSRNQKLFENHNAPREGFTLPFMLVQTKPHATVEIEISEDTKLVHFDFNSTPFSLHDDAFVLKLIREHQEAGGQNIPRSSIHSGSSSCIKSVGFKL</sequence>
<protein>
    <recommendedName>
        <fullName evidence="15">Transcription factor-like protein DPA</fullName>
    </recommendedName>
</protein>
<comment type="similarity">
    <text evidence="2 8">Belongs to the E2F/DP family.</text>
</comment>
<dbReference type="Gene3D" id="1.20.140.80">
    <property type="entry name" value="Transcription factor DP"/>
    <property type="match status" value="1"/>
</dbReference>
<evidence type="ECO:0000256" key="8">
    <source>
        <dbReference type="RuleBase" id="RU003796"/>
    </source>
</evidence>
<keyword evidence="14" id="KW-1185">Reference proteome</keyword>
<dbReference type="InterPro" id="IPR014889">
    <property type="entry name" value="Transc_factor_DP_C"/>
</dbReference>
<keyword evidence="6 8" id="KW-0539">Nucleus</keyword>
<dbReference type="InterPro" id="IPR036390">
    <property type="entry name" value="WH_DNA-bd_sf"/>
</dbReference>
<dbReference type="SMART" id="SM01372">
    <property type="entry name" value="E2F_TDP"/>
    <property type="match status" value="1"/>
</dbReference>
<dbReference type="GO" id="GO:0005634">
    <property type="term" value="C:nucleus"/>
    <property type="evidence" value="ECO:0007669"/>
    <property type="project" value="UniProtKB-SubCell"/>
</dbReference>
<evidence type="ECO:0000259" key="12">
    <source>
        <dbReference type="SMART" id="SM01372"/>
    </source>
</evidence>
<dbReference type="InterPro" id="IPR003316">
    <property type="entry name" value="E2F_WHTH_DNA-bd_dom"/>
</dbReference>
<keyword evidence="7" id="KW-0131">Cell cycle</keyword>
<name>A0AAV5J2W7_9ROSI</name>
<dbReference type="PANTHER" id="PTHR12548:SF19">
    <property type="entry name" value="TRANSCRIPTION FACTOR-LIKE PROTEIN DPA"/>
    <property type="match status" value="1"/>
</dbReference>
<dbReference type="GO" id="GO:0005667">
    <property type="term" value="C:transcription regulator complex"/>
    <property type="evidence" value="ECO:0007669"/>
    <property type="project" value="InterPro"/>
</dbReference>
<evidence type="ECO:0000256" key="7">
    <source>
        <dbReference type="ARBA" id="ARBA00023306"/>
    </source>
</evidence>
<dbReference type="InterPro" id="IPR037241">
    <property type="entry name" value="E2F-DP_heterodim"/>
</dbReference>
<dbReference type="Pfam" id="PF08781">
    <property type="entry name" value="DP"/>
    <property type="match status" value="1"/>
</dbReference>
<evidence type="ECO:0000313" key="14">
    <source>
        <dbReference type="Proteomes" id="UP001054252"/>
    </source>
</evidence>
<feature type="domain" description="E2F/DP family winged-helix DNA-binding" evidence="12">
    <location>
        <begin position="63"/>
        <end position="144"/>
    </location>
</feature>
<feature type="coiled-coil region" evidence="9">
    <location>
        <begin position="160"/>
        <end position="194"/>
    </location>
</feature>
<dbReference type="EMBL" id="BPVZ01000024">
    <property type="protein sequence ID" value="GKV05808.1"/>
    <property type="molecule type" value="Genomic_DNA"/>
</dbReference>
<evidence type="ECO:0000256" key="2">
    <source>
        <dbReference type="ARBA" id="ARBA00010940"/>
    </source>
</evidence>
<dbReference type="SUPFAM" id="SSF144074">
    <property type="entry name" value="E2F-DP heterodimerization region"/>
    <property type="match status" value="1"/>
</dbReference>
<proteinExistence type="inferred from homology"/>
<keyword evidence="9" id="KW-0175">Coiled coil</keyword>
<evidence type="ECO:0000256" key="9">
    <source>
        <dbReference type="SAM" id="Coils"/>
    </source>
</evidence>
<comment type="subcellular location">
    <subcellularLocation>
        <location evidence="1 8">Nucleus</location>
    </subcellularLocation>
</comment>
<dbReference type="Proteomes" id="UP001054252">
    <property type="component" value="Unassembled WGS sequence"/>
</dbReference>
<dbReference type="FunFam" id="1.10.10.10:FF:000360">
    <property type="entry name" value="Transcription factor Dp-1, a"/>
    <property type="match status" value="1"/>
</dbReference>
<dbReference type="SUPFAM" id="SSF46785">
    <property type="entry name" value="Winged helix' DNA-binding domain"/>
    <property type="match status" value="1"/>
</dbReference>
<dbReference type="GO" id="GO:0000977">
    <property type="term" value="F:RNA polymerase II transcription regulatory region sequence-specific DNA binding"/>
    <property type="evidence" value="ECO:0007669"/>
    <property type="project" value="TreeGrafter"/>
</dbReference>
<dbReference type="AlphaFoldDB" id="A0AAV5J2W7"/>
<feature type="region of interest" description="Disordered" evidence="10">
    <location>
        <begin position="1"/>
        <end position="21"/>
    </location>
</feature>
<feature type="domain" description="Transcription factor DP C-terminal" evidence="11">
    <location>
        <begin position="151"/>
        <end position="266"/>
    </location>
</feature>
<dbReference type="Pfam" id="PF02319">
    <property type="entry name" value="WHD_E2F_TDP"/>
    <property type="match status" value="1"/>
</dbReference>
<evidence type="ECO:0000256" key="10">
    <source>
        <dbReference type="SAM" id="MobiDB-lite"/>
    </source>
</evidence>
<evidence type="ECO:0000259" key="11">
    <source>
        <dbReference type="SMART" id="SM01138"/>
    </source>
</evidence>
<comment type="caution">
    <text evidence="13">The sequence shown here is derived from an EMBL/GenBank/DDBJ whole genome shotgun (WGS) entry which is preliminary data.</text>
</comment>
<evidence type="ECO:0000256" key="5">
    <source>
        <dbReference type="ARBA" id="ARBA00023163"/>
    </source>
</evidence>
<dbReference type="InterPro" id="IPR036388">
    <property type="entry name" value="WH-like_DNA-bd_sf"/>
</dbReference>
<keyword evidence="3 8" id="KW-0805">Transcription regulation</keyword>
<accession>A0AAV5J2W7</accession>
<organism evidence="13 14">
    <name type="scientific">Rubroshorea leprosula</name>
    <dbReference type="NCBI Taxonomy" id="152421"/>
    <lineage>
        <taxon>Eukaryota</taxon>
        <taxon>Viridiplantae</taxon>
        <taxon>Streptophyta</taxon>
        <taxon>Embryophyta</taxon>
        <taxon>Tracheophyta</taxon>
        <taxon>Spermatophyta</taxon>
        <taxon>Magnoliopsida</taxon>
        <taxon>eudicotyledons</taxon>
        <taxon>Gunneridae</taxon>
        <taxon>Pentapetalae</taxon>
        <taxon>rosids</taxon>
        <taxon>malvids</taxon>
        <taxon>Malvales</taxon>
        <taxon>Dipterocarpaceae</taxon>
        <taxon>Rubroshorea</taxon>
    </lineage>
</organism>
<dbReference type="GO" id="GO:0000981">
    <property type="term" value="F:DNA-binding transcription factor activity, RNA polymerase II-specific"/>
    <property type="evidence" value="ECO:0007669"/>
    <property type="project" value="TreeGrafter"/>
</dbReference>
<dbReference type="InterPro" id="IPR015648">
    <property type="entry name" value="Transcrpt_fac_DP"/>
</dbReference>